<proteinExistence type="predicted"/>
<evidence type="ECO:0000313" key="2">
    <source>
        <dbReference type="EMBL" id="KKQ75418.1"/>
    </source>
</evidence>
<comment type="caution">
    <text evidence="2">The sequence shown here is derived from an EMBL/GenBank/DDBJ whole genome shotgun (WGS) entry which is preliminary data.</text>
</comment>
<evidence type="ECO:0000256" key="1">
    <source>
        <dbReference type="SAM" id="MobiDB-lite"/>
    </source>
</evidence>
<accession>A0A0G0K6U8</accession>
<dbReference type="AlphaFoldDB" id="A0A0G0K6U8"/>
<reference evidence="2 3" key="1">
    <citation type="journal article" date="2015" name="Nature">
        <title>rRNA introns, odd ribosomes, and small enigmatic genomes across a large radiation of phyla.</title>
        <authorList>
            <person name="Brown C.T."/>
            <person name="Hug L.A."/>
            <person name="Thomas B.C."/>
            <person name="Sharon I."/>
            <person name="Castelle C.J."/>
            <person name="Singh A."/>
            <person name="Wilkins M.J."/>
            <person name="Williams K.H."/>
            <person name="Banfield J.F."/>
        </authorList>
    </citation>
    <scope>NUCLEOTIDE SEQUENCE [LARGE SCALE GENOMIC DNA]</scope>
</reference>
<dbReference type="EMBL" id="LBUZ01000011">
    <property type="protein sequence ID" value="KKQ75418.1"/>
    <property type="molecule type" value="Genomic_DNA"/>
</dbReference>
<name>A0A0G0K6U8_9BACT</name>
<organism evidence="2 3">
    <name type="scientific">Candidatus Woesebacteria bacterium GW2011_GWB1_38_5b</name>
    <dbReference type="NCBI Taxonomy" id="1618569"/>
    <lineage>
        <taxon>Bacteria</taxon>
        <taxon>Candidatus Woeseibacteriota</taxon>
    </lineage>
</organism>
<feature type="region of interest" description="Disordered" evidence="1">
    <location>
        <begin position="1"/>
        <end position="23"/>
    </location>
</feature>
<protein>
    <submittedName>
        <fullName evidence="2">Uncharacterized protein</fullName>
    </submittedName>
</protein>
<evidence type="ECO:0000313" key="3">
    <source>
        <dbReference type="Proteomes" id="UP000034181"/>
    </source>
</evidence>
<dbReference type="Proteomes" id="UP000034181">
    <property type="component" value="Unassembled WGS sequence"/>
</dbReference>
<sequence length="247" mass="27119">MSLPLDARPGVPGASPQPDRVEQPQKYEQVYADLRGYLGLQLSSPTYESVNYRLDEGAEFSFLVDISETGVDELLEGTGIQPPLSKFNVNDSAFIRLSDTDEGKIIRLGIAFSGESEGQPSENFGIELNLAETDGAIGIYESQTTPDTTSQGVEERLKTEKAHMRPDQLRKIAQILDRYSPSGSITHRVTRRVPASQRELARRTRAGEAIIARHAAEDPDFVPELRQAIEDVNTGRAGPLDPKPDTA</sequence>
<gene>
    <name evidence="2" type="ORF">US96_C0011G0016</name>
</gene>